<feature type="transmembrane region" description="Helical" evidence="1">
    <location>
        <begin position="60"/>
        <end position="78"/>
    </location>
</feature>
<dbReference type="Proteomes" id="UP000180043">
    <property type="component" value="Unassembled WGS sequence"/>
</dbReference>
<reference evidence="2 3" key="1">
    <citation type="submission" date="2016-10" db="EMBL/GenBank/DDBJ databases">
        <title>Evaluation of Human, Veterinary and Environmental Mycobacterium chelonae Isolates by Core Genome Phylogenomic Analysis, Targeted Gene Comparison, and Anti-microbial Susceptibility Patterns: A Tale of Mistaken Identities.</title>
        <authorList>
            <person name="Fogelson S.B."/>
            <person name="Camus A.C."/>
            <person name="Lorenz W."/>
            <person name="Vasireddy R."/>
            <person name="Vasireddy S."/>
            <person name="Smith T."/>
            <person name="Brown-Elliott B.A."/>
            <person name="Wallace R.J.Jr."/>
            <person name="Hasan N.A."/>
            <person name="Reischl U."/>
            <person name="Sanchez S."/>
        </authorList>
    </citation>
    <scope>NUCLEOTIDE SEQUENCE [LARGE SCALE GENOMIC DNA]</scope>
    <source>
        <strain evidence="2 3">15515</strain>
    </source>
</reference>
<keyword evidence="1" id="KW-0472">Membrane</keyword>
<evidence type="ECO:0000313" key="3">
    <source>
        <dbReference type="Proteomes" id="UP000180043"/>
    </source>
</evidence>
<gene>
    <name evidence="2" type="ORF">BKG82_14020</name>
</gene>
<protein>
    <submittedName>
        <fullName evidence="2">Uncharacterized protein</fullName>
    </submittedName>
</protein>
<dbReference type="EMBL" id="MLIQ01000015">
    <property type="protein sequence ID" value="OHU56956.1"/>
    <property type="molecule type" value="Genomic_DNA"/>
</dbReference>
<proteinExistence type="predicted"/>
<feature type="transmembrane region" description="Helical" evidence="1">
    <location>
        <begin position="223"/>
        <end position="244"/>
    </location>
</feature>
<feature type="transmembrane region" description="Helical" evidence="1">
    <location>
        <begin position="183"/>
        <end position="203"/>
    </location>
</feature>
<evidence type="ECO:0000256" key="1">
    <source>
        <dbReference type="SAM" id="Phobius"/>
    </source>
</evidence>
<sequence>MTQSKAATATGVLTRLRKDVVETFRPPRRWLEGLGLNLALAIAYLIIWQPIAQHGRKRDWALLIGLYFAMFIFADVSVTNMLGLDADRVRHVLRGHRSLLYVLLVKNIALFLVAGLPTLILTAFLTIHRQQATQTAITVPDVGVHIVSWLGLGNLVSVLLPMVTRPLRERWRQRGDVPATARWLFYLALPYGVYYLVAPVGGIPRAIFGRNVFHSMPLTERSLLELGLGVTVWSMGTALALGVYRYRGIRWY</sequence>
<name>A0A1S1LTF5_MYCCH</name>
<feature type="transmembrane region" description="Helical" evidence="1">
    <location>
        <begin position="30"/>
        <end position="48"/>
    </location>
</feature>
<feature type="transmembrane region" description="Helical" evidence="1">
    <location>
        <begin position="99"/>
        <end position="126"/>
    </location>
</feature>
<keyword evidence="1" id="KW-0812">Transmembrane</keyword>
<feature type="transmembrane region" description="Helical" evidence="1">
    <location>
        <begin position="146"/>
        <end position="163"/>
    </location>
</feature>
<organism evidence="2 3">
    <name type="scientific">Mycobacteroides chelonae</name>
    <name type="common">Mycobacterium chelonae</name>
    <dbReference type="NCBI Taxonomy" id="1774"/>
    <lineage>
        <taxon>Bacteria</taxon>
        <taxon>Bacillati</taxon>
        <taxon>Actinomycetota</taxon>
        <taxon>Actinomycetes</taxon>
        <taxon>Mycobacteriales</taxon>
        <taxon>Mycobacteriaceae</taxon>
        <taxon>Mycobacteroides</taxon>
    </lineage>
</organism>
<dbReference type="RefSeq" id="WP_070931573.1">
    <property type="nucleotide sequence ID" value="NZ_MAEQ01000028.1"/>
</dbReference>
<keyword evidence="1" id="KW-1133">Transmembrane helix</keyword>
<accession>A0A1S1LTF5</accession>
<dbReference type="AlphaFoldDB" id="A0A1S1LTF5"/>
<comment type="caution">
    <text evidence="2">The sequence shown here is derived from an EMBL/GenBank/DDBJ whole genome shotgun (WGS) entry which is preliminary data.</text>
</comment>
<evidence type="ECO:0000313" key="2">
    <source>
        <dbReference type="EMBL" id="OHU56956.1"/>
    </source>
</evidence>